<feature type="compositionally biased region" description="Basic and acidic residues" evidence="1">
    <location>
        <begin position="337"/>
        <end position="347"/>
    </location>
</feature>
<dbReference type="GO" id="GO:0006513">
    <property type="term" value="P:protein monoubiquitination"/>
    <property type="evidence" value="ECO:0007669"/>
    <property type="project" value="InterPro"/>
</dbReference>
<feature type="compositionally biased region" description="Polar residues" evidence="1">
    <location>
        <begin position="607"/>
        <end position="631"/>
    </location>
</feature>
<feature type="compositionally biased region" description="Basic and acidic residues" evidence="1">
    <location>
        <begin position="406"/>
        <end position="427"/>
    </location>
</feature>
<accession>A0AA88YF48</accession>
<gene>
    <name evidence="2" type="ORF">FSP39_021004</name>
</gene>
<protein>
    <submittedName>
        <fullName evidence="2">Uncharacterized protein</fullName>
    </submittedName>
</protein>
<dbReference type="AlphaFoldDB" id="A0AA88YF48"/>
<feature type="compositionally biased region" description="Polar residues" evidence="1">
    <location>
        <begin position="388"/>
        <end position="397"/>
    </location>
</feature>
<feature type="region of interest" description="Disordered" evidence="1">
    <location>
        <begin position="105"/>
        <end position="132"/>
    </location>
</feature>
<evidence type="ECO:0000313" key="3">
    <source>
        <dbReference type="Proteomes" id="UP001186944"/>
    </source>
</evidence>
<feature type="compositionally biased region" description="Low complexity" evidence="1">
    <location>
        <begin position="1077"/>
        <end position="1106"/>
    </location>
</feature>
<keyword evidence="3" id="KW-1185">Reference proteome</keyword>
<comment type="caution">
    <text evidence="2">The sequence shown here is derived from an EMBL/GenBank/DDBJ whole genome shotgun (WGS) entry which is preliminary data.</text>
</comment>
<proteinExistence type="predicted"/>
<feature type="region of interest" description="Disordered" evidence="1">
    <location>
        <begin position="546"/>
        <end position="646"/>
    </location>
</feature>
<feature type="region of interest" description="Disordered" evidence="1">
    <location>
        <begin position="231"/>
        <end position="452"/>
    </location>
</feature>
<feature type="compositionally biased region" description="Low complexity" evidence="1">
    <location>
        <begin position="1056"/>
        <end position="1065"/>
    </location>
</feature>
<feature type="compositionally biased region" description="Basic residues" evidence="1">
    <location>
        <begin position="325"/>
        <end position="335"/>
    </location>
</feature>
<name>A0AA88YF48_PINIB</name>
<dbReference type="PANTHER" id="PTHR14609">
    <property type="entry name" value="RING FINGER PROTEIN 219"/>
    <property type="match status" value="1"/>
</dbReference>
<sequence length="1170" mass="128870">MVQLPLQTENETDVSFQINLNVTCNTTLRGNYSQCLSIHPSDCEGPGALSKQPRLLWSVYRCMVTEKQTMSSVQNTLEILSGKYWEEFERLSNEVNLLKTENEVLQQQQRSGGSSQSRIAPQTSKQSEANGVLVLNKKLQDAQKLYEKVKSEPSKVKQENNSLKDENVNLNRENQKLRQEIANRSSHRYGRYTVATLESKVKDQEKEMSQLNKALERSDKLIEDLQKEVEEYRGSGKNHSDKLSTRDYTSSYQSRLPEPYSSSLGSSTSRESSENHKRQLFSSDYHGDDEFRQSSQKDYVNGESYDSDDEHAIYRHKSYDPLSNHRTKNGAKGTKRVTFDLPKDKNETVSFDLEMPSPLKGGKDVSNGTTPSPVKGVLKNGKRGMSNGDDSSFNLSKPGSLDDSYSDDRRMASSARYSKDQREEDALVSKYSRGSRYSKDDDEVYTRSRSRKSDLDISGLSESFNLENPSRVSDRRHDRYSRELDDTEAIENELDDLDISMTPDFTDCMKLLNRAEKKVHSDFSKKDPRDEDSLLGNLRSADDFLSEYKPSQRLQTKSDFSDDFKPPSRTGQYSSLPDVKYSSKYYPSEDYKPSSTSMKSDFDIPSSRFSGNSDPISSRYQTSVIPNSSEFKPSASRDFLAPSNKTSDTISNKYPLASDKYATSGELPTSSFRGSSTDNFNIPSCSRHYSASTSDFQKYKLPSDAINSGAASMYNSASVSTPSKYSSAALSKPLGQSVFSRSPSLDNLYMQSKTTQSLGSRFATAEDIPSDFRGRSSLPLYDKFSSADGQGRLPSSAATHTNIGNGKDYISSALPPKPVRIRSQSDMGTSVSSFASSSTHSMGKGNIYASASTGSGGGGINNPNPPFDPASQYLPPPSTSQRASNMLLPDSDIPSNPSLTAPFMDSARFTNTLPSKLELNANSAANVRLTNGMTNSNGPMKATAGYSYTDFDLGVNPRHKSKTDLPLTSRTRSNSLDIPMNLGNRANAMDNKQSVPNSQFSNSNSAYAFDRTVIDRPIKSHLTSSSTALTNHDTAYAVSLTGASSGPVTMETNPGTSRYGSTLSSSSTYLTTSLTSVTSSNTYSAPRSTSAPYPSSSTLPTSTYTSQNLKSYDPEPSGKGYMYLSNTSSLGDHGDGSRTDSFLPEPKKRLFDSTDDMDMSLSPIKATKTS</sequence>
<feature type="region of interest" description="Disordered" evidence="1">
    <location>
        <begin position="788"/>
        <end position="815"/>
    </location>
</feature>
<dbReference type="GO" id="GO:0004842">
    <property type="term" value="F:ubiquitin-protein transferase activity"/>
    <property type="evidence" value="ECO:0007669"/>
    <property type="project" value="InterPro"/>
</dbReference>
<feature type="region of interest" description="Disordered" evidence="1">
    <location>
        <begin position="845"/>
        <end position="868"/>
    </location>
</feature>
<organism evidence="2 3">
    <name type="scientific">Pinctada imbricata</name>
    <name type="common">Atlantic pearl-oyster</name>
    <name type="synonym">Pinctada martensii</name>
    <dbReference type="NCBI Taxonomy" id="66713"/>
    <lineage>
        <taxon>Eukaryota</taxon>
        <taxon>Metazoa</taxon>
        <taxon>Spiralia</taxon>
        <taxon>Lophotrochozoa</taxon>
        <taxon>Mollusca</taxon>
        <taxon>Bivalvia</taxon>
        <taxon>Autobranchia</taxon>
        <taxon>Pteriomorphia</taxon>
        <taxon>Pterioida</taxon>
        <taxon>Pterioidea</taxon>
        <taxon>Pteriidae</taxon>
        <taxon>Pinctada</taxon>
    </lineage>
</organism>
<feature type="compositionally biased region" description="Low complexity" evidence="1">
    <location>
        <begin position="261"/>
        <end position="270"/>
    </location>
</feature>
<reference evidence="2" key="1">
    <citation type="submission" date="2019-08" db="EMBL/GenBank/DDBJ databases">
        <title>The improved chromosome-level genome for the pearl oyster Pinctada fucata martensii using PacBio sequencing and Hi-C.</title>
        <authorList>
            <person name="Zheng Z."/>
        </authorList>
    </citation>
    <scope>NUCLEOTIDE SEQUENCE</scope>
    <source>
        <strain evidence="2">ZZ-2019</strain>
        <tissue evidence="2">Adductor muscle</tissue>
    </source>
</reference>
<feature type="region of interest" description="Disordered" evidence="1">
    <location>
        <begin position="1077"/>
        <end position="1170"/>
    </location>
</feature>
<feature type="region of interest" description="Disordered" evidence="1">
    <location>
        <begin position="1046"/>
        <end position="1065"/>
    </location>
</feature>
<dbReference type="InterPro" id="IPR039209">
    <property type="entry name" value="OBI1"/>
</dbReference>
<feature type="region of interest" description="Disordered" evidence="1">
    <location>
        <begin position="149"/>
        <end position="174"/>
    </location>
</feature>
<feature type="compositionally biased region" description="Polar residues" evidence="1">
    <location>
        <begin position="1046"/>
        <end position="1055"/>
    </location>
</feature>
<feature type="compositionally biased region" description="Polar residues" evidence="1">
    <location>
        <begin position="119"/>
        <end position="129"/>
    </location>
</feature>
<evidence type="ECO:0000256" key="1">
    <source>
        <dbReference type="SAM" id="MobiDB-lite"/>
    </source>
</evidence>
<dbReference type="PANTHER" id="PTHR14609:SF1">
    <property type="entry name" value="ORC UBIQUITIN LIGASE 1"/>
    <property type="match status" value="1"/>
</dbReference>
<feature type="compositionally biased region" description="Low complexity" evidence="1">
    <location>
        <begin position="106"/>
        <end position="118"/>
    </location>
</feature>
<dbReference type="EMBL" id="VSWD01000006">
    <property type="protein sequence ID" value="KAK3100501.1"/>
    <property type="molecule type" value="Genomic_DNA"/>
</dbReference>
<dbReference type="GO" id="GO:0006275">
    <property type="term" value="P:regulation of DNA replication"/>
    <property type="evidence" value="ECO:0007669"/>
    <property type="project" value="InterPro"/>
</dbReference>
<evidence type="ECO:0000313" key="2">
    <source>
        <dbReference type="EMBL" id="KAK3100501.1"/>
    </source>
</evidence>
<feature type="compositionally biased region" description="Basic and acidic residues" evidence="1">
    <location>
        <begin position="310"/>
        <end position="319"/>
    </location>
</feature>
<feature type="compositionally biased region" description="Basic and acidic residues" evidence="1">
    <location>
        <begin position="231"/>
        <end position="245"/>
    </location>
</feature>
<dbReference type="Proteomes" id="UP001186944">
    <property type="component" value="Unassembled WGS sequence"/>
</dbReference>